<dbReference type="NCBIfam" id="TIGR02901">
    <property type="entry name" value="QoxD"/>
    <property type="match status" value="1"/>
</dbReference>
<keyword evidence="6 9" id="KW-1133">Transmembrane helix</keyword>
<reference evidence="11" key="1">
    <citation type="journal article" date="2019" name="Int. J. Syst. Evol. Microbiol.">
        <title>The Global Catalogue of Microorganisms (GCM) 10K type strain sequencing project: providing services to taxonomists for standard genome sequencing and annotation.</title>
        <authorList>
            <consortium name="The Broad Institute Genomics Platform"/>
            <consortium name="The Broad Institute Genome Sequencing Center for Infectious Disease"/>
            <person name="Wu L."/>
            <person name="Ma J."/>
        </authorList>
    </citation>
    <scope>NUCLEOTIDE SEQUENCE [LARGE SCALE GENOMIC DNA]</scope>
    <source>
        <strain evidence="11">CGMCC 1.16305</strain>
    </source>
</reference>
<comment type="catalytic activity">
    <reaction evidence="1 9">
        <text>2 a quinol + O2 = 2 a quinone + 2 H2O</text>
        <dbReference type="Rhea" id="RHEA:55376"/>
        <dbReference type="ChEBI" id="CHEBI:15377"/>
        <dbReference type="ChEBI" id="CHEBI:15379"/>
        <dbReference type="ChEBI" id="CHEBI:24646"/>
        <dbReference type="ChEBI" id="CHEBI:132124"/>
    </reaction>
</comment>
<evidence type="ECO:0000256" key="2">
    <source>
        <dbReference type="ARBA" id="ARBA00004651"/>
    </source>
</evidence>
<keyword evidence="7 9" id="KW-0560">Oxidoreductase</keyword>
<evidence type="ECO:0000256" key="4">
    <source>
        <dbReference type="ARBA" id="ARBA00022475"/>
    </source>
</evidence>
<dbReference type="PANTHER" id="PTHR36835">
    <property type="entry name" value="CYTOCHROME BO(3) UBIQUINOL OXIDASE SUBUNIT 4"/>
    <property type="match status" value="1"/>
</dbReference>
<gene>
    <name evidence="10" type="primary">qoxD</name>
    <name evidence="10" type="ORF">ACFQRG_17145</name>
</gene>
<feature type="transmembrane region" description="Helical" evidence="9">
    <location>
        <begin position="44"/>
        <end position="66"/>
    </location>
</feature>
<protein>
    <recommendedName>
        <fullName evidence="9">Quinol oxidase subunit 4</fullName>
        <ecNumber evidence="9">1.10.3.-</ecNumber>
    </recommendedName>
</protein>
<dbReference type="EC" id="1.10.3.-" evidence="9"/>
<evidence type="ECO:0000256" key="8">
    <source>
        <dbReference type="ARBA" id="ARBA00023136"/>
    </source>
</evidence>
<name>A0ABW2PZ91_9BACL</name>
<accession>A0ABW2PZ91</accession>
<evidence type="ECO:0000256" key="6">
    <source>
        <dbReference type="ARBA" id="ARBA00022989"/>
    </source>
</evidence>
<evidence type="ECO:0000256" key="5">
    <source>
        <dbReference type="ARBA" id="ARBA00022692"/>
    </source>
</evidence>
<comment type="similarity">
    <text evidence="3 9">Belongs to the cytochrome c oxidase bacterial subunit 4 family.</text>
</comment>
<comment type="caution">
    <text evidence="10">The sequence shown here is derived from an EMBL/GenBank/DDBJ whole genome shotgun (WGS) entry which is preliminary data.</text>
</comment>
<dbReference type="RefSeq" id="WP_380968296.1">
    <property type="nucleotide sequence ID" value="NZ_JBHTCO010000036.1"/>
</dbReference>
<comment type="subcellular location">
    <subcellularLocation>
        <location evidence="2 9">Cell membrane</location>
        <topology evidence="2 9">Multi-pass membrane protein</topology>
    </subcellularLocation>
</comment>
<proteinExistence type="inferred from homology"/>
<feature type="transmembrane region" description="Helical" evidence="9">
    <location>
        <begin position="20"/>
        <end position="38"/>
    </location>
</feature>
<comment type="function">
    <text evidence="9">Catalyzes quinol oxidation with the concomitant reduction of oxygen to water.</text>
</comment>
<evidence type="ECO:0000256" key="3">
    <source>
        <dbReference type="ARBA" id="ARBA00008079"/>
    </source>
</evidence>
<dbReference type="PANTHER" id="PTHR36835:SF1">
    <property type="entry name" value="CYTOCHROME BO(3) UBIQUINOL OXIDASE SUBUNIT 4"/>
    <property type="match status" value="1"/>
</dbReference>
<feature type="transmembrane region" description="Helical" evidence="9">
    <location>
        <begin position="78"/>
        <end position="100"/>
    </location>
</feature>
<dbReference type="InterPro" id="IPR014250">
    <property type="entry name" value="QoxD"/>
</dbReference>
<evidence type="ECO:0000256" key="9">
    <source>
        <dbReference type="RuleBase" id="RU367153"/>
    </source>
</evidence>
<evidence type="ECO:0000256" key="1">
    <source>
        <dbReference type="ARBA" id="ARBA00000725"/>
    </source>
</evidence>
<evidence type="ECO:0000256" key="7">
    <source>
        <dbReference type="ARBA" id="ARBA00023002"/>
    </source>
</evidence>
<keyword evidence="5 9" id="KW-0812">Transmembrane</keyword>
<dbReference type="InterPro" id="IPR050968">
    <property type="entry name" value="Cytochrome_c_oxidase_bac_sub4"/>
</dbReference>
<evidence type="ECO:0000313" key="10">
    <source>
        <dbReference type="EMBL" id="MFC7394652.1"/>
    </source>
</evidence>
<dbReference type="Proteomes" id="UP001596505">
    <property type="component" value="Unassembled WGS sequence"/>
</dbReference>
<keyword evidence="11" id="KW-1185">Reference proteome</keyword>
<keyword evidence="8 9" id="KW-0472">Membrane</keyword>
<dbReference type="InterPro" id="IPR005171">
    <property type="entry name" value="Cyt_c_oxidase_su4_prok"/>
</dbReference>
<evidence type="ECO:0000313" key="11">
    <source>
        <dbReference type="Proteomes" id="UP001596505"/>
    </source>
</evidence>
<dbReference type="Pfam" id="PF03626">
    <property type="entry name" value="COX4_pro"/>
    <property type="match status" value="1"/>
</dbReference>
<organism evidence="10 11">
    <name type="scientific">Scopulibacillus cellulosilyticus</name>
    <dbReference type="NCBI Taxonomy" id="2665665"/>
    <lineage>
        <taxon>Bacteria</taxon>
        <taxon>Bacillati</taxon>
        <taxon>Bacillota</taxon>
        <taxon>Bacilli</taxon>
        <taxon>Bacillales</taxon>
        <taxon>Sporolactobacillaceae</taxon>
        <taxon>Scopulibacillus</taxon>
    </lineage>
</organism>
<keyword evidence="4 9" id="KW-1003">Cell membrane</keyword>
<dbReference type="EMBL" id="JBHTCO010000036">
    <property type="protein sequence ID" value="MFC7394652.1"/>
    <property type="molecule type" value="Genomic_DNA"/>
</dbReference>
<sequence length="103" mass="11488">MSNEHTHFHAEHTGFPWKHIIGLVISLILTFAALWIVTSNAFSVPFIITAIVILAVIQALVQLFMFMHITEGSKTWQLTAIIFGAFIAFCVVAGTIWIMLFAV</sequence>